<evidence type="ECO:0000313" key="3">
    <source>
        <dbReference type="Proteomes" id="UP000799421"/>
    </source>
</evidence>
<name>A0A6A7BWM9_9PEZI</name>
<dbReference type="OrthoDB" id="30289at2759"/>
<dbReference type="SUPFAM" id="SSF46938">
    <property type="entry name" value="CRAL/TRIO N-terminal domain"/>
    <property type="match status" value="1"/>
</dbReference>
<feature type="non-terminal residue" evidence="2">
    <location>
        <position position="358"/>
    </location>
</feature>
<reference evidence="2" key="1">
    <citation type="journal article" date="2020" name="Stud. Mycol.">
        <title>101 Dothideomycetes genomes: a test case for predicting lifestyles and emergence of pathogens.</title>
        <authorList>
            <person name="Haridas S."/>
            <person name="Albert R."/>
            <person name="Binder M."/>
            <person name="Bloem J."/>
            <person name="Labutti K."/>
            <person name="Salamov A."/>
            <person name="Andreopoulos B."/>
            <person name="Baker S."/>
            <person name="Barry K."/>
            <person name="Bills G."/>
            <person name="Bluhm B."/>
            <person name="Cannon C."/>
            <person name="Castanera R."/>
            <person name="Culley D."/>
            <person name="Daum C."/>
            <person name="Ezra D."/>
            <person name="Gonzalez J."/>
            <person name="Henrissat B."/>
            <person name="Kuo A."/>
            <person name="Liang C."/>
            <person name="Lipzen A."/>
            <person name="Lutzoni F."/>
            <person name="Magnuson J."/>
            <person name="Mondo S."/>
            <person name="Nolan M."/>
            <person name="Ohm R."/>
            <person name="Pangilinan J."/>
            <person name="Park H.-J."/>
            <person name="Ramirez L."/>
            <person name="Alfaro M."/>
            <person name="Sun H."/>
            <person name="Tritt A."/>
            <person name="Yoshinaga Y."/>
            <person name="Zwiers L.-H."/>
            <person name="Turgeon B."/>
            <person name="Goodwin S."/>
            <person name="Spatafora J."/>
            <person name="Crous P."/>
            <person name="Grigoriev I."/>
        </authorList>
    </citation>
    <scope>NUCLEOTIDE SEQUENCE</scope>
    <source>
        <strain evidence="2">CBS 480.64</strain>
    </source>
</reference>
<dbReference type="InterPro" id="IPR036273">
    <property type="entry name" value="CRAL/TRIO_N_dom_sf"/>
</dbReference>
<dbReference type="PANTHER" id="PTHR45657:SF3">
    <property type="entry name" value="TRANSPORTER, PUTATIVE (AFU_ORTHOLOGUE AFUA_5G09260)-RELATED"/>
    <property type="match status" value="1"/>
</dbReference>
<keyword evidence="3" id="KW-1185">Reference proteome</keyword>
<dbReference type="Pfam" id="PF03765">
    <property type="entry name" value="CRAL_TRIO_N"/>
    <property type="match status" value="1"/>
</dbReference>
<dbReference type="InterPro" id="IPR011074">
    <property type="entry name" value="CRAL/TRIO_N_dom"/>
</dbReference>
<dbReference type="PROSITE" id="PS50191">
    <property type="entry name" value="CRAL_TRIO"/>
    <property type="match status" value="1"/>
</dbReference>
<dbReference type="Gene3D" id="1.10.8.20">
    <property type="entry name" value="N-terminal domain of phosphatidylinositol transfer protein sec14p"/>
    <property type="match status" value="1"/>
</dbReference>
<feature type="non-terminal residue" evidence="2">
    <location>
        <position position="1"/>
    </location>
</feature>
<evidence type="ECO:0000259" key="1">
    <source>
        <dbReference type="PROSITE" id="PS50191"/>
    </source>
</evidence>
<dbReference type="InterPro" id="IPR001251">
    <property type="entry name" value="CRAL-TRIO_dom"/>
</dbReference>
<dbReference type="Gene3D" id="3.40.525.10">
    <property type="entry name" value="CRAL-TRIO lipid binding domain"/>
    <property type="match status" value="1"/>
</dbReference>
<dbReference type="EMBL" id="MU005991">
    <property type="protein sequence ID" value="KAF2859533.1"/>
    <property type="molecule type" value="Genomic_DNA"/>
</dbReference>
<dbReference type="Proteomes" id="UP000799421">
    <property type="component" value="Unassembled WGS sequence"/>
</dbReference>
<proteinExistence type="predicted"/>
<dbReference type="InterPro" id="IPR051026">
    <property type="entry name" value="PI/PC_transfer"/>
</dbReference>
<dbReference type="SMART" id="SM00516">
    <property type="entry name" value="SEC14"/>
    <property type="match status" value="1"/>
</dbReference>
<sequence length="358" mass="40580">NLITWPAGHVGHLSEDQQVALVRFKELAQQKGYYVPASETKPATHDDETLLRYLRARKYVPQDALGQFRDTEEWRKENQLDSLYETIDLAEYEASRRLYPQWTGRRDKRGVPVYVYAVAQVDSKDVNAASNSKEAKKANAANPNKVPRHMLVLFALYENLCRFVLPLCSAMPDRTHTESPISQSMNIVDLSGVGISKFWALKNHLSDASKLATAHYPETLDRIFVVGAPSFFPTVWDWTKKWFDPITVAKFSILSQKNLREQLEEHIHIDNIPVKYGGKLEWNFGDMPYLDPNIVQSMTWNEDTTEKGHRTLPKGPIKWQYDQDGSMVATAIGTVTGRPRASVIAGLRLVPGVAQLAL</sequence>
<feature type="domain" description="CRAL-TRIO" evidence="1">
    <location>
        <begin position="91"/>
        <end position="284"/>
    </location>
</feature>
<dbReference type="AlphaFoldDB" id="A0A6A7BWM9"/>
<protein>
    <submittedName>
        <fullName evidence="2">CRAL/TRIO domain-containing protein</fullName>
    </submittedName>
</protein>
<dbReference type="Pfam" id="PF00650">
    <property type="entry name" value="CRAL_TRIO"/>
    <property type="match status" value="1"/>
</dbReference>
<evidence type="ECO:0000313" key="2">
    <source>
        <dbReference type="EMBL" id="KAF2859533.1"/>
    </source>
</evidence>
<dbReference type="PANTHER" id="PTHR45657">
    <property type="entry name" value="CRAL-TRIO DOMAIN-CONTAINING PROTEIN YKL091C-RELATED"/>
    <property type="match status" value="1"/>
</dbReference>
<organism evidence="2 3">
    <name type="scientific">Piedraia hortae CBS 480.64</name>
    <dbReference type="NCBI Taxonomy" id="1314780"/>
    <lineage>
        <taxon>Eukaryota</taxon>
        <taxon>Fungi</taxon>
        <taxon>Dikarya</taxon>
        <taxon>Ascomycota</taxon>
        <taxon>Pezizomycotina</taxon>
        <taxon>Dothideomycetes</taxon>
        <taxon>Dothideomycetidae</taxon>
        <taxon>Capnodiales</taxon>
        <taxon>Piedraiaceae</taxon>
        <taxon>Piedraia</taxon>
    </lineage>
</organism>
<dbReference type="SMART" id="SM01100">
    <property type="entry name" value="CRAL_TRIO_N"/>
    <property type="match status" value="1"/>
</dbReference>
<dbReference type="CDD" id="cd00170">
    <property type="entry name" value="SEC14"/>
    <property type="match status" value="1"/>
</dbReference>
<gene>
    <name evidence="2" type="ORF">K470DRAFT_196930</name>
</gene>
<dbReference type="SUPFAM" id="SSF52087">
    <property type="entry name" value="CRAL/TRIO domain"/>
    <property type="match status" value="1"/>
</dbReference>
<accession>A0A6A7BWM9</accession>
<dbReference type="InterPro" id="IPR036865">
    <property type="entry name" value="CRAL-TRIO_dom_sf"/>
</dbReference>